<dbReference type="SUPFAM" id="SSF110849">
    <property type="entry name" value="ParB/Sulfiredoxin"/>
    <property type="match status" value="1"/>
</dbReference>
<protein>
    <recommendedName>
        <fullName evidence="2">ParB-like N-terminal domain-containing protein</fullName>
    </recommendedName>
</protein>
<organism evidence="3 4">
    <name type="scientific">Amycolatopsis keratiniphila subsp. keratiniphila</name>
    <dbReference type="NCBI Taxonomy" id="227715"/>
    <lineage>
        <taxon>Bacteria</taxon>
        <taxon>Bacillati</taxon>
        <taxon>Actinomycetota</taxon>
        <taxon>Actinomycetes</taxon>
        <taxon>Pseudonocardiales</taxon>
        <taxon>Pseudonocardiaceae</taxon>
        <taxon>Amycolatopsis</taxon>
        <taxon>Amycolatopsis japonica group</taxon>
    </lineage>
</organism>
<dbReference type="SMART" id="SM00470">
    <property type="entry name" value="ParB"/>
    <property type="match status" value="1"/>
</dbReference>
<reference evidence="3 4" key="1">
    <citation type="submission" date="2016-12" db="EMBL/GenBank/DDBJ databases">
        <title>Amycolatopsis keratiniphila subsp. keratiniphila genome sequencing and assembly.</title>
        <authorList>
            <person name="Mayilraj S."/>
            <person name="Kaur N."/>
        </authorList>
    </citation>
    <scope>NUCLEOTIDE SEQUENCE [LARGE SCALE GENOMIC DNA]</scope>
    <source>
        <strain evidence="3 4">DSM 44409</strain>
    </source>
</reference>
<dbReference type="EMBL" id="LQMT02000020">
    <property type="protein sequence ID" value="ONF67870.1"/>
    <property type="molecule type" value="Genomic_DNA"/>
</dbReference>
<evidence type="ECO:0000313" key="4">
    <source>
        <dbReference type="Proteomes" id="UP000076660"/>
    </source>
</evidence>
<dbReference type="AlphaFoldDB" id="A0A1W2LSN6"/>
<dbReference type="Proteomes" id="UP000076660">
    <property type="component" value="Unassembled WGS sequence"/>
</dbReference>
<sequence>MIKVDVGSIPLPELLSAKRMLRIGDLRPADSPRMNGEDVDHARTLAELDVTLPAIIVHEPTMRVIDGMHRLAAARARGEEFIAARLFHGSIEDAFVLAVRCNGSHGLPLSLSDRVAAAERIIVSYPQWSDRRIARTAGLSPTTVGALRRRSNVHSGQLNSRIGADGKARPPGVALARQRASELILLRPDASLREIAREVGIAPNTVRDVRKRMAHGDSVLPSRRQAVVKPGDRAAPGMAGDLDRAGGLDQLMKDPALRFTESGRLLLRILQSCAIEAGRWVKLAECVPSHQRHRVVFLIRDYADRLAELADGLDREGPRVAR</sequence>
<proteinExistence type="predicted"/>
<dbReference type="OrthoDB" id="3701787at2"/>
<evidence type="ECO:0000259" key="2">
    <source>
        <dbReference type="SMART" id="SM00470"/>
    </source>
</evidence>
<dbReference type="RefSeq" id="WP_063274427.1">
    <property type="nucleotide sequence ID" value="NZ_LQMT02000020.1"/>
</dbReference>
<dbReference type="InterPro" id="IPR003115">
    <property type="entry name" value="ParB_N"/>
</dbReference>
<feature type="region of interest" description="Disordered" evidence="1">
    <location>
        <begin position="151"/>
        <end position="170"/>
    </location>
</feature>
<evidence type="ECO:0000256" key="1">
    <source>
        <dbReference type="SAM" id="MobiDB-lite"/>
    </source>
</evidence>
<evidence type="ECO:0000313" key="3">
    <source>
        <dbReference type="EMBL" id="ONF67870.1"/>
    </source>
</evidence>
<accession>A0A1W2LSN6</accession>
<gene>
    <name evidence="3" type="ORF">AVR91_0220705</name>
</gene>
<dbReference type="InterPro" id="IPR036086">
    <property type="entry name" value="ParB/Sulfiredoxin_sf"/>
</dbReference>
<name>A0A1W2LSN6_9PSEU</name>
<comment type="caution">
    <text evidence="3">The sequence shown here is derived from an EMBL/GenBank/DDBJ whole genome shotgun (WGS) entry which is preliminary data.</text>
</comment>
<feature type="domain" description="ParB-like N-terminal" evidence="2">
    <location>
        <begin position="19"/>
        <end position="103"/>
    </location>
</feature>